<dbReference type="Gene3D" id="3.40.630.30">
    <property type="match status" value="1"/>
</dbReference>
<dbReference type="InterPro" id="IPR000182">
    <property type="entry name" value="GNAT_dom"/>
</dbReference>
<dbReference type="PROSITE" id="PS51186">
    <property type="entry name" value="GNAT"/>
    <property type="match status" value="1"/>
</dbReference>
<evidence type="ECO:0000313" key="2">
    <source>
        <dbReference type="EMBL" id="MBD8891260.1"/>
    </source>
</evidence>
<keyword evidence="3" id="KW-1185">Reference proteome</keyword>
<organism evidence="2 3">
    <name type="scientific">Roseibium litorale</name>
    <dbReference type="NCBI Taxonomy" id="2803841"/>
    <lineage>
        <taxon>Bacteria</taxon>
        <taxon>Pseudomonadati</taxon>
        <taxon>Pseudomonadota</taxon>
        <taxon>Alphaproteobacteria</taxon>
        <taxon>Hyphomicrobiales</taxon>
        <taxon>Stappiaceae</taxon>
        <taxon>Roseibium</taxon>
    </lineage>
</organism>
<protein>
    <submittedName>
        <fullName evidence="2">GNAT family N-acetyltransferase</fullName>
    </submittedName>
</protein>
<dbReference type="SUPFAM" id="SSF55729">
    <property type="entry name" value="Acyl-CoA N-acyltransferases (Nat)"/>
    <property type="match status" value="1"/>
</dbReference>
<dbReference type="InterPro" id="IPR016181">
    <property type="entry name" value="Acyl_CoA_acyltransferase"/>
</dbReference>
<name>A0ABR9CK81_9HYPH</name>
<reference evidence="3" key="1">
    <citation type="submission" date="2020-09" db="EMBL/GenBank/DDBJ databases">
        <title>The genome sequence of strain Labrenzia suaedae 4C16A.</title>
        <authorList>
            <person name="Liu Y."/>
        </authorList>
    </citation>
    <scope>NUCLEOTIDE SEQUENCE [LARGE SCALE GENOMIC DNA]</scope>
    <source>
        <strain evidence="3">4C16A</strain>
    </source>
</reference>
<comment type="caution">
    <text evidence="2">The sequence shown here is derived from an EMBL/GenBank/DDBJ whole genome shotgun (WGS) entry which is preliminary data.</text>
</comment>
<dbReference type="EMBL" id="JACYXI010000003">
    <property type="protein sequence ID" value="MBD8891260.1"/>
    <property type="molecule type" value="Genomic_DNA"/>
</dbReference>
<accession>A0ABR9CK81</accession>
<dbReference type="RefSeq" id="WP_192147397.1">
    <property type="nucleotide sequence ID" value="NZ_JACYXI010000003.1"/>
</dbReference>
<dbReference type="CDD" id="cd04301">
    <property type="entry name" value="NAT_SF"/>
    <property type="match status" value="1"/>
</dbReference>
<sequence length="306" mass="33649">MTFLSQIPEVAAAHAGVDVTVTSLAGFEPVAHLTFPVLREKLRGKAGVKLAIAQDGGFPCGLAVGVPGPNADFELASLYVLPLYRRQGLGTRLLREMEQAFVAEGCRTGASYVTVKPEDQSPLHFLRSAGWPNLRVTGLNCRTTIEKAFETSWLVKARLPDPFEVIAWQEVDEAARARISAAIGGLSPPDLSPFVFEGDAHLPTSVALRDKRDGRVRGWIITHQIGADLIRWTCSFVAPELQHQAMIIPLWLACAKRQKALGTVARFCFTVSMDQPRMAKFVARRMKPKLEEMNYSCVVLKSLLPN</sequence>
<reference evidence="2 3" key="2">
    <citation type="journal article" date="2021" name="Int. J. Syst. Evol. Microbiol.">
        <title>Roseibium litorale sp. nov., isolated from a tidal flat sediment and proposal for the reclassification of Labrenzia polysiphoniae as Roseibium polysiphoniae comb. nov.</title>
        <authorList>
            <person name="Liu Y."/>
            <person name="Pei T."/>
            <person name="Du J."/>
            <person name="Chao M."/>
            <person name="Deng M.R."/>
            <person name="Zhu H."/>
        </authorList>
    </citation>
    <scope>NUCLEOTIDE SEQUENCE [LARGE SCALE GENOMIC DNA]</scope>
    <source>
        <strain evidence="2 3">4C16A</strain>
    </source>
</reference>
<gene>
    <name evidence="2" type="ORF">IG616_06865</name>
</gene>
<proteinExistence type="predicted"/>
<dbReference type="Pfam" id="PF00583">
    <property type="entry name" value="Acetyltransf_1"/>
    <property type="match status" value="1"/>
</dbReference>
<evidence type="ECO:0000313" key="3">
    <source>
        <dbReference type="Proteomes" id="UP000632063"/>
    </source>
</evidence>
<dbReference type="Proteomes" id="UP000632063">
    <property type="component" value="Unassembled WGS sequence"/>
</dbReference>
<feature type="domain" description="N-acetyltransferase" evidence="1">
    <location>
        <begin position="5"/>
        <end position="150"/>
    </location>
</feature>
<evidence type="ECO:0000259" key="1">
    <source>
        <dbReference type="PROSITE" id="PS51186"/>
    </source>
</evidence>